<organism evidence="2 3">
    <name type="scientific">Nitratireductor basaltis</name>
    <dbReference type="NCBI Taxonomy" id="472175"/>
    <lineage>
        <taxon>Bacteria</taxon>
        <taxon>Pseudomonadati</taxon>
        <taxon>Pseudomonadota</taxon>
        <taxon>Alphaproteobacteria</taxon>
        <taxon>Hyphomicrobiales</taxon>
        <taxon>Phyllobacteriaceae</taxon>
        <taxon>Nitratireductor</taxon>
    </lineage>
</organism>
<name>A0A084UC15_9HYPH</name>
<keyword evidence="1" id="KW-0812">Transmembrane</keyword>
<comment type="caution">
    <text evidence="2">The sequence shown here is derived from an EMBL/GenBank/DDBJ whole genome shotgun (WGS) entry which is preliminary data.</text>
</comment>
<dbReference type="Proteomes" id="UP000053675">
    <property type="component" value="Unassembled WGS sequence"/>
</dbReference>
<keyword evidence="1" id="KW-0472">Membrane</keyword>
<dbReference type="AlphaFoldDB" id="A0A084UC15"/>
<dbReference type="EMBL" id="JMQM01000001">
    <property type="protein sequence ID" value="KFB10501.1"/>
    <property type="molecule type" value="Genomic_DNA"/>
</dbReference>
<dbReference type="STRING" id="472175.EL18_01536"/>
<keyword evidence="1" id="KW-1133">Transmembrane helix</keyword>
<proteinExistence type="predicted"/>
<protein>
    <submittedName>
        <fullName evidence="2">Uncharacterized protein</fullName>
    </submittedName>
</protein>
<evidence type="ECO:0000313" key="2">
    <source>
        <dbReference type="EMBL" id="KFB10501.1"/>
    </source>
</evidence>
<gene>
    <name evidence="2" type="ORF">EL18_01536</name>
</gene>
<accession>A0A084UC15</accession>
<evidence type="ECO:0000256" key="1">
    <source>
        <dbReference type="SAM" id="Phobius"/>
    </source>
</evidence>
<keyword evidence="3" id="KW-1185">Reference proteome</keyword>
<reference evidence="2 3" key="1">
    <citation type="submission" date="2014-05" db="EMBL/GenBank/DDBJ databases">
        <title>Draft Genome Sequence of Nitratireductor basaltis Strain UMTGB225, A Marine Bacterium Isolated from Green Barrel Tunicate.</title>
        <authorList>
            <person name="Gan H.Y."/>
        </authorList>
    </citation>
    <scope>NUCLEOTIDE SEQUENCE [LARGE SCALE GENOMIC DNA]</scope>
    <source>
        <strain evidence="2 3">UMTGB225</strain>
    </source>
</reference>
<feature type="transmembrane region" description="Helical" evidence="1">
    <location>
        <begin position="105"/>
        <end position="124"/>
    </location>
</feature>
<sequence>MKVRLTVKKAQTGDVGSDVVRVAKNDRGDIPRWKVACIACNGQRKRVIVLGQPNAGEIWMDLDLRDDLDVEEGSAYEFEIRPIGCIGQVIMLATSRNPVVQTPMLIALTSLLISVLPLLLPLIGPCARLIRNHISHFFSLINGFIGGLGS</sequence>
<evidence type="ECO:0000313" key="3">
    <source>
        <dbReference type="Proteomes" id="UP000053675"/>
    </source>
</evidence>